<reference evidence="2 3" key="1">
    <citation type="submission" date="2017-05" db="EMBL/GenBank/DDBJ databases">
        <authorList>
            <person name="Varghese N."/>
            <person name="Submissions S."/>
        </authorList>
    </citation>
    <scope>NUCLEOTIDE SEQUENCE [LARGE SCALE GENOMIC DNA]</scope>
    <source>
        <strain evidence="2 3">DSM 26001</strain>
    </source>
</reference>
<proteinExistence type="predicted"/>
<gene>
    <name evidence="2" type="ORF">SAMN06295970_105155</name>
</gene>
<evidence type="ECO:0000313" key="2">
    <source>
        <dbReference type="EMBL" id="SMP57752.1"/>
    </source>
</evidence>
<dbReference type="RefSeq" id="WP_283442020.1">
    <property type="nucleotide sequence ID" value="NZ_FXUL01000005.1"/>
</dbReference>
<dbReference type="Proteomes" id="UP001158049">
    <property type="component" value="Unassembled WGS sequence"/>
</dbReference>
<keyword evidence="3" id="KW-1185">Reference proteome</keyword>
<protein>
    <submittedName>
        <fullName evidence="2">Uncharacterized protein</fullName>
    </submittedName>
</protein>
<evidence type="ECO:0000313" key="3">
    <source>
        <dbReference type="Proteomes" id="UP001158049"/>
    </source>
</evidence>
<accession>A0ABY1Q323</accession>
<dbReference type="EMBL" id="FXUL01000005">
    <property type="protein sequence ID" value="SMP57752.1"/>
    <property type="molecule type" value="Genomic_DNA"/>
</dbReference>
<evidence type="ECO:0000256" key="1">
    <source>
        <dbReference type="SAM" id="MobiDB-lite"/>
    </source>
</evidence>
<comment type="caution">
    <text evidence="2">The sequence shown here is derived from an EMBL/GenBank/DDBJ whole genome shotgun (WGS) entry which is preliminary data.</text>
</comment>
<feature type="region of interest" description="Disordered" evidence="1">
    <location>
        <begin position="118"/>
        <end position="140"/>
    </location>
</feature>
<organism evidence="2 3">
    <name type="scientific">Noviherbaspirillum suwonense</name>
    <dbReference type="NCBI Taxonomy" id="1224511"/>
    <lineage>
        <taxon>Bacteria</taxon>
        <taxon>Pseudomonadati</taxon>
        <taxon>Pseudomonadota</taxon>
        <taxon>Betaproteobacteria</taxon>
        <taxon>Burkholderiales</taxon>
        <taxon>Oxalobacteraceae</taxon>
        <taxon>Noviherbaspirillum</taxon>
    </lineage>
</organism>
<sequence length="140" mass="15667">MQFKEQGSKVQVLLYAGFDEAKNAPVVRIVGSFDKYTYKFSPGLLDKLNVEQRDELDAECQRRRQAALALNRQHYINALAANMRGACDSLDNNAALTPQQSDEIWDAMADLVRAMREAGYPRPTRDRKPGADAGQASLFD</sequence>
<name>A0ABY1Q323_9BURK</name>